<organism evidence="3 4">
    <name type="scientific">Neoroseomonas lacus</name>
    <dbReference type="NCBI Taxonomy" id="287609"/>
    <lineage>
        <taxon>Bacteria</taxon>
        <taxon>Pseudomonadati</taxon>
        <taxon>Pseudomonadota</taxon>
        <taxon>Alphaproteobacteria</taxon>
        <taxon>Acetobacterales</taxon>
        <taxon>Acetobacteraceae</taxon>
        <taxon>Neoroseomonas</taxon>
    </lineage>
</organism>
<dbReference type="EMBL" id="BMKW01000004">
    <property type="protein sequence ID" value="GGJ11591.1"/>
    <property type="molecule type" value="Genomic_DNA"/>
</dbReference>
<evidence type="ECO:0000313" key="4">
    <source>
        <dbReference type="Proteomes" id="UP000661507"/>
    </source>
</evidence>
<feature type="domain" description="Sodium symporter small subunit" evidence="2">
    <location>
        <begin position="23"/>
        <end position="98"/>
    </location>
</feature>
<keyword evidence="1" id="KW-1133">Transmembrane helix</keyword>
<keyword evidence="1" id="KW-0812">Transmembrane</keyword>
<reference evidence="3" key="1">
    <citation type="journal article" date="2014" name="Int. J. Syst. Evol. Microbiol.">
        <title>Complete genome sequence of Corynebacterium casei LMG S-19264T (=DSM 44701T), isolated from a smear-ripened cheese.</title>
        <authorList>
            <consortium name="US DOE Joint Genome Institute (JGI-PGF)"/>
            <person name="Walter F."/>
            <person name="Albersmeier A."/>
            <person name="Kalinowski J."/>
            <person name="Ruckert C."/>
        </authorList>
    </citation>
    <scope>NUCLEOTIDE SEQUENCE</scope>
    <source>
        <strain evidence="3">CGMCC 1.3617</strain>
    </source>
</reference>
<protein>
    <submittedName>
        <fullName evidence="3">Membrane protein</fullName>
    </submittedName>
</protein>
<dbReference type="RefSeq" id="WP_188966741.1">
    <property type="nucleotide sequence ID" value="NZ_BMKW01000004.1"/>
</dbReference>
<sequence length="101" mass="11275">MPAAEPNFTRAANAGDAVDAATAKAYWSKTSGLMWLMLIIWAIASFGIHFFVGFLNQYKFLGFPFGFYMAAQGSLIIFVVMLFWFARRQNAIDAEFGVSED</sequence>
<reference evidence="3" key="2">
    <citation type="submission" date="2020-09" db="EMBL/GenBank/DDBJ databases">
        <authorList>
            <person name="Sun Q."/>
            <person name="Zhou Y."/>
        </authorList>
    </citation>
    <scope>NUCLEOTIDE SEQUENCE</scope>
    <source>
        <strain evidence="3">CGMCC 1.3617</strain>
    </source>
</reference>
<feature type="transmembrane region" description="Helical" evidence="1">
    <location>
        <begin position="33"/>
        <end position="55"/>
    </location>
</feature>
<evidence type="ECO:0000256" key="1">
    <source>
        <dbReference type="SAM" id="Phobius"/>
    </source>
</evidence>
<evidence type="ECO:0000313" key="3">
    <source>
        <dbReference type="EMBL" id="GGJ11591.1"/>
    </source>
</evidence>
<proteinExistence type="predicted"/>
<dbReference type="Pfam" id="PF13937">
    <property type="entry name" value="DUF4212"/>
    <property type="match status" value="1"/>
</dbReference>
<feature type="transmembrane region" description="Helical" evidence="1">
    <location>
        <begin position="67"/>
        <end position="86"/>
    </location>
</feature>
<dbReference type="Proteomes" id="UP000661507">
    <property type="component" value="Unassembled WGS sequence"/>
</dbReference>
<gene>
    <name evidence="3" type="ORF">GCM10011320_18310</name>
</gene>
<keyword evidence="1" id="KW-0472">Membrane</keyword>
<dbReference type="NCBIfam" id="TIGR03647">
    <property type="entry name" value="Na_symport_sm"/>
    <property type="match status" value="1"/>
</dbReference>
<comment type="caution">
    <text evidence="3">The sequence shown here is derived from an EMBL/GenBank/DDBJ whole genome shotgun (WGS) entry which is preliminary data.</text>
</comment>
<accession>A0A917KEU5</accession>
<dbReference type="InterPro" id="IPR019886">
    <property type="entry name" value="Na_symporter_ssu"/>
</dbReference>
<name>A0A917KEU5_9PROT</name>
<dbReference type="AlphaFoldDB" id="A0A917KEU5"/>
<evidence type="ECO:0000259" key="2">
    <source>
        <dbReference type="Pfam" id="PF13937"/>
    </source>
</evidence>
<keyword evidence="4" id="KW-1185">Reference proteome</keyword>